<comment type="caution">
    <text evidence="1">The sequence shown here is derived from an EMBL/GenBank/DDBJ whole genome shotgun (WGS) entry which is preliminary data.</text>
</comment>
<proteinExistence type="predicted"/>
<accession>A0A4U5PEB9</accession>
<gene>
    <name evidence="1" type="ORF">L596_009057</name>
</gene>
<evidence type="ECO:0000313" key="2">
    <source>
        <dbReference type="Proteomes" id="UP000298663"/>
    </source>
</evidence>
<evidence type="ECO:0008006" key="3">
    <source>
        <dbReference type="Google" id="ProtNLM"/>
    </source>
</evidence>
<keyword evidence="2" id="KW-1185">Reference proteome</keyword>
<evidence type="ECO:0000313" key="1">
    <source>
        <dbReference type="EMBL" id="TKR94822.1"/>
    </source>
</evidence>
<dbReference type="Proteomes" id="UP000298663">
    <property type="component" value="Unassembled WGS sequence"/>
</dbReference>
<organism evidence="1 2">
    <name type="scientific">Steinernema carpocapsae</name>
    <name type="common">Entomopathogenic nematode</name>
    <dbReference type="NCBI Taxonomy" id="34508"/>
    <lineage>
        <taxon>Eukaryota</taxon>
        <taxon>Metazoa</taxon>
        <taxon>Ecdysozoa</taxon>
        <taxon>Nematoda</taxon>
        <taxon>Chromadorea</taxon>
        <taxon>Rhabditida</taxon>
        <taxon>Tylenchina</taxon>
        <taxon>Panagrolaimomorpha</taxon>
        <taxon>Strongyloidoidea</taxon>
        <taxon>Steinernematidae</taxon>
        <taxon>Steinernema</taxon>
    </lineage>
</organism>
<name>A0A4U5PEB9_STECR</name>
<sequence>MYHAVAPDDPRFVASFRDLGPSAASGVPSSCFWFFTLPDNHTLKVTFLAWKSTSGGDYVTISVDFGPTIHFLESR</sequence>
<protein>
    <recommendedName>
        <fullName evidence="3">CUB domain-containing protein</fullName>
    </recommendedName>
</protein>
<dbReference type="AlphaFoldDB" id="A0A4U5PEB9"/>
<reference evidence="1 2" key="1">
    <citation type="journal article" date="2015" name="Genome Biol.">
        <title>Comparative genomics of Steinernema reveals deeply conserved gene regulatory networks.</title>
        <authorList>
            <person name="Dillman A.R."/>
            <person name="Macchietto M."/>
            <person name="Porter C.F."/>
            <person name="Rogers A."/>
            <person name="Williams B."/>
            <person name="Antoshechkin I."/>
            <person name="Lee M.M."/>
            <person name="Goodwin Z."/>
            <person name="Lu X."/>
            <person name="Lewis E.E."/>
            <person name="Goodrich-Blair H."/>
            <person name="Stock S.P."/>
            <person name="Adams B.J."/>
            <person name="Sternberg P.W."/>
            <person name="Mortazavi A."/>
        </authorList>
    </citation>
    <scope>NUCLEOTIDE SEQUENCE [LARGE SCALE GENOMIC DNA]</scope>
    <source>
        <strain evidence="1 2">ALL</strain>
    </source>
</reference>
<reference evidence="1 2" key="2">
    <citation type="journal article" date="2019" name="G3 (Bethesda)">
        <title>Hybrid Assembly of the Genome of the Entomopathogenic Nematode Steinernema carpocapsae Identifies the X-Chromosome.</title>
        <authorList>
            <person name="Serra L."/>
            <person name="Macchietto M."/>
            <person name="Macias-Munoz A."/>
            <person name="McGill C.J."/>
            <person name="Rodriguez I.M."/>
            <person name="Rodriguez B."/>
            <person name="Murad R."/>
            <person name="Mortazavi A."/>
        </authorList>
    </citation>
    <scope>NUCLEOTIDE SEQUENCE [LARGE SCALE GENOMIC DNA]</scope>
    <source>
        <strain evidence="1 2">ALL</strain>
    </source>
</reference>
<dbReference type="EMBL" id="AZBU02000002">
    <property type="protein sequence ID" value="TKR94822.1"/>
    <property type="molecule type" value="Genomic_DNA"/>
</dbReference>